<evidence type="ECO:0000313" key="4">
    <source>
        <dbReference type="Proteomes" id="UP000184603"/>
    </source>
</evidence>
<feature type="domain" description="Flavinylation-associated cytochrome" evidence="2">
    <location>
        <begin position="11"/>
        <end position="57"/>
    </location>
</feature>
<keyword evidence="4" id="KW-1185">Reference proteome</keyword>
<evidence type="ECO:0000256" key="1">
    <source>
        <dbReference type="SAM" id="Phobius"/>
    </source>
</evidence>
<protein>
    <recommendedName>
        <fullName evidence="2">Flavinylation-associated cytochrome domain-containing protein</fullName>
    </recommendedName>
</protein>
<dbReference type="STRING" id="1121416.SAMN02745220_01489"/>
<dbReference type="Proteomes" id="UP000184603">
    <property type="component" value="Unassembled WGS sequence"/>
</dbReference>
<name>A0A1M7Y3H8_9BACT</name>
<dbReference type="InterPro" id="IPR025517">
    <property type="entry name" value="DUF4405"/>
</dbReference>
<keyword evidence="1" id="KW-1133">Transmembrane helix</keyword>
<dbReference type="EMBL" id="FRFE01000005">
    <property type="protein sequence ID" value="SHO46428.1"/>
    <property type="molecule type" value="Genomic_DNA"/>
</dbReference>
<keyword evidence="1" id="KW-0812">Transmembrane</keyword>
<evidence type="ECO:0000259" key="2">
    <source>
        <dbReference type="Pfam" id="PF14358"/>
    </source>
</evidence>
<evidence type="ECO:0000313" key="3">
    <source>
        <dbReference type="EMBL" id="SHO46428.1"/>
    </source>
</evidence>
<reference evidence="3 4" key="1">
    <citation type="submission" date="2016-12" db="EMBL/GenBank/DDBJ databases">
        <authorList>
            <person name="Song W.-J."/>
            <person name="Kurnit D.M."/>
        </authorList>
    </citation>
    <scope>NUCLEOTIDE SEQUENCE [LARGE SCALE GENOMIC DNA]</scope>
    <source>
        <strain evidence="3 4">DSM 18488</strain>
    </source>
</reference>
<organism evidence="3 4">
    <name type="scientific">Desulfopila aestuarii DSM 18488</name>
    <dbReference type="NCBI Taxonomy" id="1121416"/>
    <lineage>
        <taxon>Bacteria</taxon>
        <taxon>Pseudomonadati</taxon>
        <taxon>Thermodesulfobacteriota</taxon>
        <taxon>Desulfobulbia</taxon>
        <taxon>Desulfobulbales</taxon>
        <taxon>Desulfocapsaceae</taxon>
        <taxon>Desulfopila</taxon>
    </lineage>
</organism>
<proteinExistence type="predicted"/>
<dbReference type="Pfam" id="PF14358">
    <property type="entry name" value="DUF4405"/>
    <property type="match status" value="1"/>
</dbReference>
<feature type="transmembrane region" description="Helical" evidence="1">
    <location>
        <begin position="12"/>
        <end position="31"/>
    </location>
</feature>
<sequence length="166" mass="17805">MKAKTMSTTPVIALFMIISITGVFLLLHIGSGSMKTIHEWLGLAFVVFGLLHAGANWHLMKRYFGGLRGAAIGLILAVTLGYSVLSPSSEHGGPDRAIFGLVMRAPLTTVASLYGQEVNSLAEQLQAKGYIIASVDNTLEEIAAQNNTRAFEVMNALAENTTQRAK</sequence>
<keyword evidence="1" id="KW-0472">Membrane</keyword>
<dbReference type="RefSeq" id="WP_073612815.1">
    <property type="nucleotide sequence ID" value="NZ_FRFE01000005.1"/>
</dbReference>
<feature type="transmembrane region" description="Helical" evidence="1">
    <location>
        <begin position="37"/>
        <end position="55"/>
    </location>
</feature>
<gene>
    <name evidence="3" type="ORF">SAMN02745220_01489</name>
</gene>
<dbReference type="AlphaFoldDB" id="A0A1M7Y3H8"/>
<feature type="transmembrane region" description="Helical" evidence="1">
    <location>
        <begin position="67"/>
        <end position="85"/>
    </location>
</feature>
<accession>A0A1M7Y3H8</accession>
<dbReference type="OrthoDB" id="9793491at2"/>